<organism evidence="3 4">
    <name type="scientific">Cymbomonas tetramitiformis</name>
    <dbReference type="NCBI Taxonomy" id="36881"/>
    <lineage>
        <taxon>Eukaryota</taxon>
        <taxon>Viridiplantae</taxon>
        <taxon>Chlorophyta</taxon>
        <taxon>Pyramimonadophyceae</taxon>
        <taxon>Pyramimonadales</taxon>
        <taxon>Pyramimonadaceae</taxon>
        <taxon>Cymbomonas</taxon>
    </lineage>
</organism>
<keyword evidence="2" id="KW-0472">Membrane</keyword>
<keyword evidence="2" id="KW-0812">Transmembrane</keyword>
<feature type="transmembrane region" description="Helical" evidence="2">
    <location>
        <begin position="140"/>
        <end position="157"/>
    </location>
</feature>
<proteinExistence type="predicted"/>
<protein>
    <submittedName>
        <fullName evidence="3">Uncharacterized protein</fullName>
    </submittedName>
</protein>
<accession>A0AAE0GC37</accession>
<gene>
    <name evidence="3" type="ORF">CYMTET_16475</name>
</gene>
<feature type="compositionally biased region" description="Basic and acidic residues" evidence="1">
    <location>
        <begin position="53"/>
        <end position="69"/>
    </location>
</feature>
<dbReference type="EMBL" id="LGRX02007254">
    <property type="protein sequence ID" value="KAK3275392.1"/>
    <property type="molecule type" value="Genomic_DNA"/>
</dbReference>
<feature type="region of interest" description="Disordered" evidence="1">
    <location>
        <begin position="48"/>
        <end position="69"/>
    </location>
</feature>
<name>A0AAE0GC37_9CHLO</name>
<evidence type="ECO:0000313" key="3">
    <source>
        <dbReference type="EMBL" id="KAK3275392.1"/>
    </source>
</evidence>
<sequence>MVQIVAGPTQPKSMTGHLQLLSAEIGELAEQGYKTCIDDRPVRAFLAGVDADEPARQPDEPEAPDERTWKYKSQSLPSTLAFDAEKFTNETLRAAALSPDGDSHVKGLSLLFEAAPWFDIVNGINYPTAHLLNHGIADKFLKVVTLFLLLCFVFGLFDAPKIGSVLQC</sequence>
<reference evidence="3 4" key="1">
    <citation type="journal article" date="2015" name="Genome Biol. Evol.">
        <title>Comparative Genomics of a Bacterivorous Green Alga Reveals Evolutionary Causalities and Consequences of Phago-Mixotrophic Mode of Nutrition.</title>
        <authorList>
            <person name="Burns J.A."/>
            <person name="Paasch A."/>
            <person name="Narechania A."/>
            <person name="Kim E."/>
        </authorList>
    </citation>
    <scope>NUCLEOTIDE SEQUENCE [LARGE SCALE GENOMIC DNA]</scope>
    <source>
        <strain evidence="3 4">PLY_AMNH</strain>
    </source>
</reference>
<comment type="caution">
    <text evidence="3">The sequence shown here is derived from an EMBL/GenBank/DDBJ whole genome shotgun (WGS) entry which is preliminary data.</text>
</comment>
<evidence type="ECO:0000313" key="4">
    <source>
        <dbReference type="Proteomes" id="UP001190700"/>
    </source>
</evidence>
<dbReference type="AlphaFoldDB" id="A0AAE0GC37"/>
<keyword evidence="2" id="KW-1133">Transmembrane helix</keyword>
<keyword evidence="4" id="KW-1185">Reference proteome</keyword>
<evidence type="ECO:0000256" key="2">
    <source>
        <dbReference type="SAM" id="Phobius"/>
    </source>
</evidence>
<dbReference type="Proteomes" id="UP001190700">
    <property type="component" value="Unassembled WGS sequence"/>
</dbReference>
<evidence type="ECO:0000256" key="1">
    <source>
        <dbReference type="SAM" id="MobiDB-lite"/>
    </source>
</evidence>